<keyword evidence="2" id="KW-1185">Reference proteome</keyword>
<dbReference type="KEGG" id="nec:KGD82_13500"/>
<reference evidence="1" key="1">
    <citation type="submission" date="2021-05" db="EMBL/GenBank/DDBJ databases">
        <authorList>
            <person name="Kaiqin L."/>
            <person name="Jian G."/>
        </authorList>
    </citation>
    <scope>NUCLEOTIDE SEQUENCE</scope>
    <source>
        <strain evidence="1">HDS5</strain>
    </source>
</reference>
<organism evidence="1 2">
    <name type="scientific">Nocardiopsis eucommiae</name>
    <dbReference type="NCBI Taxonomy" id="2831970"/>
    <lineage>
        <taxon>Bacteria</taxon>
        <taxon>Bacillati</taxon>
        <taxon>Actinomycetota</taxon>
        <taxon>Actinomycetes</taxon>
        <taxon>Streptosporangiales</taxon>
        <taxon>Nocardiopsidaceae</taxon>
        <taxon>Nocardiopsis</taxon>
    </lineage>
</organism>
<dbReference type="AlphaFoldDB" id="A0A975LBX3"/>
<dbReference type="Proteomes" id="UP000682416">
    <property type="component" value="Chromosome"/>
</dbReference>
<proteinExistence type="predicted"/>
<evidence type="ECO:0000313" key="1">
    <source>
        <dbReference type="EMBL" id="QVJ03044.1"/>
    </source>
</evidence>
<dbReference type="EMBL" id="CP074402">
    <property type="protein sequence ID" value="QVJ03044.1"/>
    <property type="molecule type" value="Genomic_DNA"/>
</dbReference>
<sequence>MATPELIVTWDHEEAPFPVRVDAHIGGVDNLYRVTSPDTGGTWDVPESELVGIR</sequence>
<gene>
    <name evidence="1" type="ORF">KGD82_13500</name>
</gene>
<protein>
    <submittedName>
        <fullName evidence="1">Uncharacterized protein</fullName>
    </submittedName>
</protein>
<accession>A0A975LBX3</accession>
<name>A0A975LBX3_9ACTN</name>
<evidence type="ECO:0000313" key="2">
    <source>
        <dbReference type="Proteomes" id="UP000682416"/>
    </source>
</evidence>